<dbReference type="Pfam" id="PF00232">
    <property type="entry name" value="Glyco_hydro_1"/>
    <property type="match status" value="1"/>
</dbReference>
<dbReference type="GO" id="GO:0000016">
    <property type="term" value="F:lactase activity"/>
    <property type="evidence" value="ECO:0007669"/>
    <property type="project" value="TreeGrafter"/>
</dbReference>
<evidence type="ECO:0000313" key="3">
    <source>
        <dbReference type="Proteomes" id="UP000694406"/>
    </source>
</evidence>
<organism evidence="2 3">
    <name type="scientific">Laticauda laticaudata</name>
    <name type="common">Blue-ringed sea krait</name>
    <name type="synonym">Blue-lipped sea krait</name>
    <dbReference type="NCBI Taxonomy" id="8630"/>
    <lineage>
        <taxon>Eukaryota</taxon>
        <taxon>Metazoa</taxon>
        <taxon>Chordata</taxon>
        <taxon>Craniata</taxon>
        <taxon>Vertebrata</taxon>
        <taxon>Euteleostomi</taxon>
        <taxon>Lepidosauria</taxon>
        <taxon>Squamata</taxon>
        <taxon>Bifurcata</taxon>
        <taxon>Unidentata</taxon>
        <taxon>Episquamata</taxon>
        <taxon>Toxicofera</taxon>
        <taxon>Serpentes</taxon>
        <taxon>Colubroidea</taxon>
        <taxon>Elapidae</taxon>
        <taxon>Laticaudinae</taxon>
        <taxon>Laticauda</taxon>
    </lineage>
</organism>
<dbReference type="AlphaFoldDB" id="A0A8C5SQ55"/>
<dbReference type="InterPro" id="IPR033132">
    <property type="entry name" value="GH_1_N_CS"/>
</dbReference>
<dbReference type="PANTHER" id="PTHR10353:SF38">
    <property type="entry name" value="LACTASE_PHLORIZIN HYDROLASE"/>
    <property type="match status" value="1"/>
</dbReference>
<keyword evidence="3" id="KW-1185">Reference proteome</keyword>
<evidence type="ECO:0008006" key="4">
    <source>
        <dbReference type="Google" id="ProtNLM"/>
    </source>
</evidence>
<accession>A0A8C5SQ55</accession>
<comment type="similarity">
    <text evidence="1">Belongs to the glycosyl hydrolase 1 family.</text>
</comment>
<dbReference type="Gene3D" id="3.20.20.80">
    <property type="entry name" value="Glycosidases"/>
    <property type="match status" value="1"/>
</dbReference>
<evidence type="ECO:0000256" key="1">
    <source>
        <dbReference type="RuleBase" id="RU003690"/>
    </source>
</evidence>
<dbReference type="Proteomes" id="UP000694406">
    <property type="component" value="Unplaced"/>
</dbReference>
<sequence length="345" mass="39727">KCNKLSSKLSNLPASDVPSKAKIIWEKFSGQTNFERDMYFYDTFPKDFLWGVSTSAYQIEGGWNADGKGPSIWDNFTHISGKINNNDTGDIACDSYNKVDEDLYLLRALKVNSYRFSFSWSRIFPDGRNQSINSHGVDYYNQLINGLLAANITPMVTLYHWDLPQALQDIGGWENPDLIELFNSYADFCFQTFGDRVKFWITFNEPVVISWFGYDTGAHPPSVENNPGDTLYKVGHTILKAHARVYHTYDQKYRKNQKGIISISLNIDWVEPKTRRNSRNIEAADRFLQFTAGWFAHPIFKNGDYPSKRSEVFHVFYEILSPANEVISSEFKGIFSWKKTCRIVA</sequence>
<dbReference type="GO" id="GO:0005975">
    <property type="term" value="P:carbohydrate metabolic process"/>
    <property type="evidence" value="ECO:0007669"/>
    <property type="project" value="InterPro"/>
</dbReference>
<proteinExistence type="inferred from homology"/>
<dbReference type="InterPro" id="IPR001360">
    <property type="entry name" value="Glyco_hydro_1"/>
</dbReference>
<reference evidence="2" key="2">
    <citation type="submission" date="2025-09" db="UniProtKB">
        <authorList>
            <consortium name="Ensembl"/>
        </authorList>
    </citation>
    <scope>IDENTIFICATION</scope>
</reference>
<dbReference type="PROSITE" id="PS00653">
    <property type="entry name" value="GLYCOSYL_HYDROL_F1_2"/>
    <property type="match status" value="1"/>
</dbReference>
<dbReference type="PANTHER" id="PTHR10353">
    <property type="entry name" value="GLYCOSYL HYDROLASE"/>
    <property type="match status" value="1"/>
</dbReference>
<dbReference type="Ensembl" id="ENSLLTT00000021663.1">
    <property type="protein sequence ID" value="ENSLLTP00000020891.1"/>
    <property type="gene ID" value="ENSLLTG00000015619.1"/>
</dbReference>
<name>A0A8C5SQ55_LATLA</name>
<reference evidence="2" key="1">
    <citation type="submission" date="2025-08" db="UniProtKB">
        <authorList>
            <consortium name="Ensembl"/>
        </authorList>
    </citation>
    <scope>IDENTIFICATION</scope>
</reference>
<protein>
    <recommendedName>
        <fullName evidence="4">Lactase</fullName>
    </recommendedName>
</protein>
<dbReference type="SUPFAM" id="SSF51445">
    <property type="entry name" value="(Trans)glycosidases"/>
    <property type="match status" value="1"/>
</dbReference>
<dbReference type="GeneTree" id="ENSGT00940000155324"/>
<evidence type="ECO:0000313" key="2">
    <source>
        <dbReference type="Ensembl" id="ENSLLTP00000020891.1"/>
    </source>
</evidence>
<dbReference type="InterPro" id="IPR017853">
    <property type="entry name" value="GH"/>
</dbReference>